<evidence type="ECO:0000313" key="2">
    <source>
        <dbReference type="EMBL" id="OFD96826.1"/>
    </source>
</evidence>
<dbReference type="AlphaFoldDB" id="A0A1E8BRA3"/>
<name>A0A1E8BRA3_BACMY</name>
<dbReference type="SUPFAM" id="SSF50249">
    <property type="entry name" value="Nucleic acid-binding proteins"/>
    <property type="match status" value="1"/>
</dbReference>
<gene>
    <name evidence="2" type="ORF">BWGOE11_18440</name>
</gene>
<accession>A0A1E8BRA3</accession>
<feature type="domain" description="S1 motif" evidence="1">
    <location>
        <begin position="223"/>
        <end position="254"/>
    </location>
</feature>
<dbReference type="PATRIC" id="fig|86662.28.peg.1854"/>
<protein>
    <recommendedName>
        <fullName evidence="1">S1 motif domain-containing protein</fullName>
    </recommendedName>
</protein>
<comment type="caution">
    <text evidence="2">The sequence shown here is derived from an EMBL/GenBank/DDBJ whole genome shotgun (WGS) entry which is preliminary data.</text>
</comment>
<dbReference type="EMBL" id="LXLX01000024">
    <property type="protein sequence ID" value="OFD96826.1"/>
    <property type="molecule type" value="Genomic_DNA"/>
</dbReference>
<reference evidence="2 3" key="1">
    <citation type="submission" date="2016-05" db="EMBL/GenBank/DDBJ databases">
        <title>Bacillus thuringiensis and Bacillus weihenstephanensis as novel biocontrol agents of wilt causing Verticillium species.</title>
        <authorList>
            <person name="Hollensteiner J."/>
            <person name="Wemheuer F."/>
            <person name="Harting R."/>
            <person name="Kolarzyk A."/>
            <person name="Diaz-Valerio S."/>
            <person name="Poehlein A."/>
            <person name="Brzuszkiewicz E."/>
            <person name="Nesemann K."/>
            <person name="Braus-Stromeyer S."/>
            <person name="Braus G."/>
            <person name="Daniel R."/>
            <person name="Liesegang H."/>
        </authorList>
    </citation>
    <scope>NUCLEOTIDE SEQUENCE [LARGE SCALE GENOMIC DNA]</scope>
    <source>
        <strain evidence="2 3">GOE11</strain>
    </source>
</reference>
<dbReference type="InterPro" id="IPR012340">
    <property type="entry name" value="NA-bd_OB-fold"/>
</dbReference>
<evidence type="ECO:0000313" key="3">
    <source>
        <dbReference type="Proteomes" id="UP000175835"/>
    </source>
</evidence>
<proteinExistence type="predicted"/>
<dbReference type="PROSITE" id="PS50126">
    <property type="entry name" value="S1"/>
    <property type="match status" value="1"/>
</dbReference>
<dbReference type="GO" id="GO:0003676">
    <property type="term" value="F:nucleic acid binding"/>
    <property type="evidence" value="ECO:0007669"/>
    <property type="project" value="InterPro"/>
</dbReference>
<organism evidence="2 3">
    <name type="scientific">Bacillus mycoides</name>
    <dbReference type="NCBI Taxonomy" id="1405"/>
    <lineage>
        <taxon>Bacteria</taxon>
        <taxon>Bacillati</taxon>
        <taxon>Bacillota</taxon>
        <taxon>Bacilli</taxon>
        <taxon>Bacillales</taxon>
        <taxon>Bacillaceae</taxon>
        <taxon>Bacillus</taxon>
        <taxon>Bacillus cereus group</taxon>
    </lineage>
</organism>
<sequence length="303" mass="34680">MNFINIEQGRGDIFMDSKTYEKLQALRRYKEPIQAVLRTVKRHDKDNPDTEYAEFALENGKIIGICKKEDFSDYSFRSITQFTGNIFNVVITQMSDELDVNKVQVSVKEASRRSADALIRELIELKQDERLQEPTYEAEVTGYNMNAQVPTIFLRINGAECFMKLHELNYGRVYKNAVDRYAPIGERIPVKVLQFNPEQRLIHVSRKAAVENPYQLLSELAEGDTIVGRVVNVDPRFGVFVELDQGCTIKGIVPKTIEQPVLDDVVSMRIVSVDVEKERGSGVIFKFPFGRKKVNDPTAFLYN</sequence>
<dbReference type="InterPro" id="IPR003029">
    <property type="entry name" value="S1_domain"/>
</dbReference>
<dbReference type="Proteomes" id="UP000175835">
    <property type="component" value="Unassembled WGS sequence"/>
</dbReference>
<evidence type="ECO:0000259" key="1">
    <source>
        <dbReference type="PROSITE" id="PS50126"/>
    </source>
</evidence>
<dbReference type="Gene3D" id="2.40.50.140">
    <property type="entry name" value="Nucleic acid-binding proteins"/>
    <property type="match status" value="1"/>
</dbReference>